<organism evidence="1 2">
    <name type="scientific">Fusibacter tunisiensis</name>
    <dbReference type="NCBI Taxonomy" id="1008308"/>
    <lineage>
        <taxon>Bacteria</taxon>
        <taxon>Bacillati</taxon>
        <taxon>Bacillota</taxon>
        <taxon>Clostridia</taxon>
        <taxon>Eubacteriales</taxon>
        <taxon>Eubacteriales Family XII. Incertae Sedis</taxon>
        <taxon>Fusibacter</taxon>
    </lineage>
</organism>
<name>A0ABS2MSH6_9FIRM</name>
<dbReference type="PROSITE" id="PS51257">
    <property type="entry name" value="PROKAR_LIPOPROTEIN"/>
    <property type="match status" value="1"/>
</dbReference>
<dbReference type="RefSeq" id="WP_204664733.1">
    <property type="nucleotide sequence ID" value="NZ_JAFBDT010000017.1"/>
</dbReference>
<reference evidence="1 2" key="1">
    <citation type="submission" date="2021-01" db="EMBL/GenBank/DDBJ databases">
        <title>Genomic Encyclopedia of Type Strains, Phase IV (KMG-IV): sequencing the most valuable type-strain genomes for metagenomic binning, comparative biology and taxonomic classification.</title>
        <authorList>
            <person name="Goeker M."/>
        </authorList>
    </citation>
    <scope>NUCLEOTIDE SEQUENCE [LARGE SCALE GENOMIC DNA]</scope>
    <source>
        <strain evidence="1 2">DSM 24436</strain>
    </source>
</reference>
<sequence>MKKRYGLVTFLLIATLLLGGCKTYTIKPEGLEPNPELIQYAPKSTGLFLGDNAYMHQIVGIEIISETPFYEMTLQGEVKLNQVSSKNNEASFDIDLWIDSEKMVQVISPSLFNDSDYVENVLLKMPLEVGASWEYDTLDFAGNAHKIKAEIVKIDKDLIEVVYENSNLGKEARVFKKDNGSVSFSKEIWFDTVKAITGYHKALDPIENQAEVYDQIEPVEISGEIVALLDAFNRAFYSGDVQTYTEWVKEESSAAMKLSSEITQLEEAPRYIGFKVINAVSTEKGMAVTLIEKYDTADGTDLLVVIDYFVELIDGNYFISDFEMQNSKTFE</sequence>
<gene>
    <name evidence="1" type="ORF">JOC49_001924</name>
</gene>
<accession>A0ABS2MSH6</accession>
<evidence type="ECO:0000313" key="2">
    <source>
        <dbReference type="Proteomes" id="UP000767854"/>
    </source>
</evidence>
<keyword evidence="2" id="KW-1185">Reference proteome</keyword>
<proteinExistence type="predicted"/>
<comment type="caution">
    <text evidence="1">The sequence shown here is derived from an EMBL/GenBank/DDBJ whole genome shotgun (WGS) entry which is preliminary data.</text>
</comment>
<evidence type="ECO:0000313" key="1">
    <source>
        <dbReference type="EMBL" id="MBM7562374.1"/>
    </source>
</evidence>
<dbReference type="Proteomes" id="UP000767854">
    <property type="component" value="Unassembled WGS sequence"/>
</dbReference>
<dbReference type="EMBL" id="JAFBDT010000017">
    <property type="protein sequence ID" value="MBM7562374.1"/>
    <property type="molecule type" value="Genomic_DNA"/>
</dbReference>
<protein>
    <submittedName>
        <fullName evidence="1">Uncharacterized protein</fullName>
    </submittedName>
</protein>